<gene>
    <name evidence="1" type="ORF">LCGC14_2342870</name>
</gene>
<dbReference type="AlphaFoldDB" id="A0A0F9CBD2"/>
<evidence type="ECO:0000313" key="1">
    <source>
        <dbReference type="EMBL" id="KKL46708.1"/>
    </source>
</evidence>
<proteinExistence type="predicted"/>
<name>A0A0F9CBD2_9ZZZZ</name>
<sequence length="73" mass="8232">MSKNKTYDQGWIDGSDAQDEADHEIIKQLQAENEHLKIFKSLACEMYTQKMIIVCAACDIVEEQALKGGVNNE</sequence>
<organism evidence="1">
    <name type="scientific">marine sediment metagenome</name>
    <dbReference type="NCBI Taxonomy" id="412755"/>
    <lineage>
        <taxon>unclassified sequences</taxon>
        <taxon>metagenomes</taxon>
        <taxon>ecological metagenomes</taxon>
    </lineage>
</organism>
<accession>A0A0F9CBD2</accession>
<dbReference type="EMBL" id="LAZR01033931">
    <property type="protein sequence ID" value="KKL46708.1"/>
    <property type="molecule type" value="Genomic_DNA"/>
</dbReference>
<protein>
    <submittedName>
        <fullName evidence="1">Uncharacterized protein</fullName>
    </submittedName>
</protein>
<comment type="caution">
    <text evidence="1">The sequence shown here is derived from an EMBL/GenBank/DDBJ whole genome shotgun (WGS) entry which is preliminary data.</text>
</comment>
<reference evidence="1" key="1">
    <citation type="journal article" date="2015" name="Nature">
        <title>Complex archaea that bridge the gap between prokaryotes and eukaryotes.</title>
        <authorList>
            <person name="Spang A."/>
            <person name="Saw J.H."/>
            <person name="Jorgensen S.L."/>
            <person name="Zaremba-Niedzwiedzka K."/>
            <person name="Martijn J."/>
            <person name="Lind A.E."/>
            <person name="van Eijk R."/>
            <person name="Schleper C."/>
            <person name="Guy L."/>
            <person name="Ettema T.J."/>
        </authorList>
    </citation>
    <scope>NUCLEOTIDE SEQUENCE</scope>
</reference>